<dbReference type="PANTHER" id="PTHR23028">
    <property type="entry name" value="ACETYLTRANSFERASE"/>
    <property type="match status" value="1"/>
</dbReference>
<dbReference type="GO" id="GO:0016020">
    <property type="term" value="C:membrane"/>
    <property type="evidence" value="ECO:0007669"/>
    <property type="project" value="TreeGrafter"/>
</dbReference>
<feature type="transmembrane region" description="Helical" evidence="1">
    <location>
        <begin position="231"/>
        <end position="251"/>
    </location>
</feature>
<feature type="transmembrane region" description="Helical" evidence="1">
    <location>
        <begin position="174"/>
        <end position="193"/>
    </location>
</feature>
<evidence type="ECO:0000259" key="2">
    <source>
        <dbReference type="Pfam" id="PF01757"/>
    </source>
</evidence>
<feature type="transmembrane region" description="Helical" evidence="1">
    <location>
        <begin position="205"/>
        <end position="224"/>
    </location>
</feature>
<dbReference type="InterPro" id="IPR002656">
    <property type="entry name" value="Acyl_transf_3_dom"/>
</dbReference>
<dbReference type="RefSeq" id="WP_188072757.1">
    <property type="nucleotide sequence ID" value="NZ_BSPS01000013.1"/>
</dbReference>
<keyword evidence="1" id="KW-0812">Transmembrane</keyword>
<proteinExistence type="predicted"/>
<keyword evidence="4" id="KW-1185">Reference proteome</keyword>
<feature type="transmembrane region" description="Helical" evidence="1">
    <location>
        <begin position="144"/>
        <end position="162"/>
    </location>
</feature>
<protein>
    <submittedName>
        <fullName evidence="3">Peptidoglycan/LPS O-acetylase OafA/YrhL</fullName>
    </submittedName>
</protein>
<organism evidence="3 4">
    <name type="scientific">Sphingobium jiangsuense</name>
    <dbReference type="NCBI Taxonomy" id="870476"/>
    <lineage>
        <taxon>Bacteria</taxon>
        <taxon>Pseudomonadati</taxon>
        <taxon>Pseudomonadota</taxon>
        <taxon>Alphaproteobacteria</taxon>
        <taxon>Sphingomonadales</taxon>
        <taxon>Sphingomonadaceae</taxon>
        <taxon>Sphingobium</taxon>
    </lineage>
</organism>
<feature type="transmembrane region" description="Helical" evidence="1">
    <location>
        <begin position="47"/>
        <end position="66"/>
    </location>
</feature>
<evidence type="ECO:0000313" key="4">
    <source>
        <dbReference type="Proteomes" id="UP000571950"/>
    </source>
</evidence>
<evidence type="ECO:0000313" key="3">
    <source>
        <dbReference type="EMBL" id="MBB3927258.1"/>
    </source>
</evidence>
<feature type="domain" description="Acyltransferase 3" evidence="2">
    <location>
        <begin position="11"/>
        <end position="344"/>
    </location>
</feature>
<feature type="transmembrane region" description="Helical" evidence="1">
    <location>
        <begin position="7"/>
        <end position="27"/>
    </location>
</feature>
<feature type="transmembrane region" description="Helical" evidence="1">
    <location>
        <begin position="257"/>
        <end position="274"/>
    </location>
</feature>
<gene>
    <name evidence="3" type="ORF">GGR43_002981</name>
</gene>
<feature type="transmembrane region" description="Helical" evidence="1">
    <location>
        <begin position="325"/>
        <end position="347"/>
    </location>
</feature>
<dbReference type="GO" id="GO:0009103">
    <property type="term" value="P:lipopolysaccharide biosynthetic process"/>
    <property type="evidence" value="ECO:0007669"/>
    <property type="project" value="TreeGrafter"/>
</dbReference>
<feature type="transmembrane region" description="Helical" evidence="1">
    <location>
        <begin position="87"/>
        <end position="109"/>
    </location>
</feature>
<keyword evidence="1" id="KW-0472">Membrane</keyword>
<dbReference type="Pfam" id="PF01757">
    <property type="entry name" value="Acyl_transf_3"/>
    <property type="match status" value="1"/>
</dbReference>
<sequence length="378" mass="41735">MTGKPATTYLHALTSARGIAAWLVVFYHIRGTMPWLPDGVRAVFAKGYLAVDFFFLLSGFVIYFSSHRAMLDQGAAGIRPFLCRRLARIYPLYAVMLLLTIAFAALLALSGRAAPGYPWAELPLHIAMMQNWGFTDALSWNHPAWSISTEMAAYLLFPLLILATPIARAPRAALLAGMAILIAAMGLWLYAAGLDNLGQHIVRYGLVRCLFEFVTGSMLCALWLQSGTARHTGPLTVAAAIFGGAALLWYLNPRAELWAFPAMAAALIFLLADYARRAEANGHRPSPPMQALRYLGEISYATYLSHYMLFTWFKIALVTDAAHVAPWKIGLFLLLTLAVSSALYHLVELPGKRLVTALLRRDKRQAEGDPRLSPNRSR</sequence>
<dbReference type="PANTHER" id="PTHR23028:SF53">
    <property type="entry name" value="ACYL_TRANSF_3 DOMAIN-CONTAINING PROTEIN"/>
    <property type="match status" value="1"/>
</dbReference>
<dbReference type="GO" id="GO:0016747">
    <property type="term" value="F:acyltransferase activity, transferring groups other than amino-acyl groups"/>
    <property type="evidence" value="ECO:0007669"/>
    <property type="project" value="InterPro"/>
</dbReference>
<keyword evidence="1" id="KW-1133">Transmembrane helix</keyword>
<comment type="caution">
    <text evidence="3">The sequence shown here is derived from an EMBL/GenBank/DDBJ whole genome shotgun (WGS) entry which is preliminary data.</text>
</comment>
<evidence type="ECO:0000256" key="1">
    <source>
        <dbReference type="SAM" id="Phobius"/>
    </source>
</evidence>
<reference evidence="3 4" key="1">
    <citation type="submission" date="2020-08" db="EMBL/GenBank/DDBJ databases">
        <title>Genomic Encyclopedia of Type Strains, Phase IV (KMG-IV): sequencing the most valuable type-strain genomes for metagenomic binning, comparative biology and taxonomic classification.</title>
        <authorList>
            <person name="Goeker M."/>
        </authorList>
    </citation>
    <scope>NUCLEOTIDE SEQUENCE [LARGE SCALE GENOMIC DNA]</scope>
    <source>
        <strain evidence="3 4">DSM 26189</strain>
    </source>
</reference>
<dbReference type="InterPro" id="IPR050879">
    <property type="entry name" value="Acyltransferase_3"/>
</dbReference>
<accession>A0A7W6BHY7</accession>
<dbReference type="Proteomes" id="UP000571950">
    <property type="component" value="Unassembled WGS sequence"/>
</dbReference>
<name>A0A7W6BHY7_9SPHN</name>
<dbReference type="EMBL" id="JACIDT010000010">
    <property type="protein sequence ID" value="MBB3927258.1"/>
    <property type="molecule type" value="Genomic_DNA"/>
</dbReference>
<dbReference type="AlphaFoldDB" id="A0A7W6BHY7"/>